<sequence>MREMLRKLNSPLASALASFSFHPSGAKITEMTKH</sequence>
<comment type="caution">
    <text evidence="1">The sequence shown here is derived from an EMBL/GenBank/DDBJ whole genome shotgun (WGS) entry which is preliminary data.</text>
</comment>
<evidence type="ECO:0000313" key="2">
    <source>
        <dbReference type="Proteomes" id="UP000634136"/>
    </source>
</evidence>
<organism evidence="1 2">
    <name type="scientific">Senna tora</name>
    <dbReference type="NCBI Taxonomy" id="362788"/>
    <lineage>
        <taxon>Eukaryota</taxon>
        <taxon>Viridiplantae</taxon>
        <taxon>Streptophyta</taxon>
        <taxon>Embryophyta</taxon>
        <taxon>Tracheophyta</taxon>
        <taxon>Spermatophyta</taxon>
        <taxon>Magnoliopsida</taxon>
        <taxon>eudicotyledons</taxon>
        <taxon>Gunneridae</taxon>
        <taxon>Pentapetalae</taxon>
        <taxon>rosids</taxon>
        <taxon>fabids</taxon>
        <taxon>Fabales</taxon>
        <taxon>Fabaceae</taxon>
        <taxon>Caesalpinioideae</taxon>
        <taxon>Cassia clade</taxon>
        <taxon>Senna</taxon>
    </lineage>
</organism>
<gene>
    <name evidence="1" type="ORF">G2W53_043543</name>
</gene>
<keyword evidence="2" id="KW-1185">Reference proteome</keyword>
<protein>
    <submittedName>
        <fullName evidence="1">Uncharacterized protein</fullName>
    </submittedName>
</protein>
<accession>A0A834SIX5</accession>
<name>A0A834SIX5_9FABA</name>
<reference evidence="1" key="1">
    <citation type="submission" date="2020-09" db="EMBL/GenBank/DDBJ databases">
        <title>Genome-Enabled Discovery of Anthraquinone Biosynthesis in Senna tora.</title>
        <authorList>
            <person name="Kang S.-H."/>
            <person name="Pandey R.P."/>
            <person name="Lee C.-M."/>
            <person name="Sim J.-S."/>
            <person name="Jeong J.-T."/>
            <person name="Choi B.-S."/>
            <person name="Jung M."/>
            <person name="Ginzburg D."/>
            <person name="Zhao K."/>
            <person name="Won S.Y."/>
            <person name="Oh T.-J."/>
            <person name="Yu Y."/>
            <person name="Kim N.-H."/>
            <person name="Lee O.R."/>
            <person name="Lee T.-H."/>
            <person name="Bashyal P."/>
            <person name="Kim T.-S."/>
            <person name="Lee W.-H."/>
            <person name="Kawkins C."/>
            <person name="Kim C.-K."/>
            <person name="Kim J.S."/>
            <person name="Ahn B.O."/>
            <person name="Rhee S.Y."/>
            <person name="Sohng J.K."/>
        </authorList>
    </citation>
    <scope>NUCLEOTIDE SEQUENCE</scope>
    <source>
        <tissue evidence="1">Leaf</tissue>
    </source>
</reference>
<evidence type="ECO:0000313" key="1">
    <source>
        <dbReference type="EMBL" id="KAF7804432.1"/>
    </source>
</evidence>
<dbReference type="EMBL" id="JAAIUW010000013">
    <property type="protein sequence ID" value="KAF7804432.1"/>
    <property type="molecule type" value="Genomic_DNA"/>
</dbReference>
<dbReference type="AlphaFoldDB" id="A0A834SIX5"/>
<proteinExistence type="predicted"/>
<dbReference type="Proteomes" id="UP000634136">
    <property type="component" value="Unassembled WGS sequence"/>
</dbReference>